<dbReference type="InterPro" id="IPR008792">
    <property type="entry name" value="PQQD"/>
</dbReference>
<dbReference type="Pfam" id="PF05402">
    <property type="entry name" value="PqqD"/>
    <property type="match status" value="1"/>
</dbReference>
<sequence length="87" mass="9476">MLRSMWQANPDVLATDLDGELVLMHPGRSEMFSLNPSGRLIWQALPQTGAALADLLAERYGLPPEQALTDVTAVLDALHGRDLVRPA</sequence>
<dbReference type="EMBL" id="CP002191">
    <property type="protein sequence ID" value="AFD24147.1"/>
    <property type="molecule type" value="Genomic_DNA"/>
</dbReference>
<dbReference type="Proteomes" id="UP000007575">
    <property type="component" value="Chromosome"/>
</dbReference>
<reference evidence="1 2" key="1">
    <citation type="journal article" date="2012" name="PLoS ONE">
        <title>Genome sequence and transcriptome analysis of the radioresistant bacterium Deinococcus gobiensis: insights into the extreme environmental adaptations.</title>
        <authorList>
            <person name="Yuan M."/>
            <person name="Chen M."/>
            <person name="Zhang W."/>
            <person name="Lu W."/>
            <person name="Wang J."/>
            <person name="Yang M."/>
            <person name="Zhao P."/>
            <person name="Tang R."/>
            <person name="Li X."/>
            <person name="Hao Y."/>
            <person name="Zhou Z."/>
            <person name="Zhan Y."/>
            <person name="Yu H."/>
            <person name="Teng C."/>
            <person name="Yan Y."/>
            <person name="Ping S."/>
            <person name="Wang Y."/>
            <person name="Lin M."/>
        </authorList>
    </citation>
    <scope>NUCLEOTIDE SEQUENCE [LARGE SCALE GENOMIC DNA]</scope>
    <source>
        <strain evidence="1 2">I-0</strain>
    </source>
</reference>
<dbReference type="KEGG" id="dgo:DGo_CA0220"/>
<evidence type="ECO:0000313" key="1">
    <source>
        <dbReference type="EMBL" id="AFD24147.1"/>
    </source>
</evidence>
<evidence type="ECO:0008006" key="3">
    <source>
        <dbReference type="Google" id="ProtNLM"/>
    </source>
</evidence>
<dbReference type="STRING" id="745776.DGo_CA0220"/>
<name>H8GU05_DEIGI</name>
<dbReference type="PATRIC" id="fig|745776.4.peg.228"/>
<gene>
    <name evidence="1" type="ordered locus">DGo_CA0220</name>
</gene>
<dbReference type="InterPro" id="IPR041881">
    <property type="entry name" value="PqqD_sf"/>
</dbReference>
<proteinExistence type="predicted"/>
<accession>H8GU05</accession>
<dbReference type="AlphaFoldDB" id="H8GU05"/>
<organism evidence="1 2">
    <name type="scientific">Deinococcus gobiensis (strain DSM 21396 / JCM 16679 / CGMCC 1.7299 / I-0)</name>
    <dbReference type="NCBI Taxonomy" id="745776"/>
    <lineage>
        <taxon>Bacteria</taxon>
        <taxon>Thermotogati</taxon>
        <taxon>Deinococcota</taxon>
        <taxon>Deinococci</taxon>
        <taxon>Deinococcales</taxon>
        <taxon>Deinococcaceae</taxon>
        <taxon>Deinococcus</taxon>
    </lineage>
</organism>
<dbReference type="eggNOG" id="ENOG5033BC0">
    <property type="taxonomic scope" value="Bacteria"/>
</dbReference>
<dbReference type="Gene3D" id="1.10.10.1150">
    <property type="entry name" value="Coenzyme PQQ synthesis protein D (PqqD)"/>
    <property type="match status" value="1"/>
</dbReference>
<protein>
    <recommendedName>
        <fullName evidence="3">PqqD family protein</fullName>
    </recommendedName>
</protein>
<evidence type="ECO:0000313" key="2">
    <source>
        <dbReference type="Proteomes" id="UP000007575"/>
    </source>
</evidence>
<dbReference type="HOGENOM" id="CLU_159325_2_4_0"/>
<keyword evidence="2" id="KW-1185">Reference proteome</keyword>